<dbReference type="SUPFAM" id="SSF51206">
    <property type="entry name" value="cAMP-binding domain-like"/>
    <property type="match status" value="1"/>
</dbReference>
<evidence type="ECO:0000256" key="3">
    <source>
        <dbReference type="ARBA" id="ARBA00023163"/>
    </source>
</evidence>
<dbReference type="EMBL" id="JBHTGP010000013">
    <property type="protein sequence ID" value="MFD0687906.1"/>
    <property type="molecule type" value="Genomic_DNA"/>
</dbReference>
<evidence type="ECO:0000256" key="2">
    <source>
        <dbReference type="ARBA" id="ARBA00023125"/>
    </source>
</evidence>
<protein>
    <submittedName>
        <fullName evidence="7">Crp/Fnr family transcriptional regulator</fullName>
    </submittedName>
</protein>
<dbReference type="InterPro" id="IPR000595">
    <property type="entry name" value="cNMP-bd_dom"/>
</dbReference>
<evidence type="ECO:0000256" key="4">
    <source>
        <dbReference type="SAM" id="MobiDB-lite"/>
    </source>
</evidence>
<organism evidence="7 8">
    <name type="scientific">Actinomadura fibrosa</name>
    <dbReference type="NCBI Taxonomy" id="111802"/>
    <lineage>
        <taxon>Bacteria</taxon>
        <taxon>Bacillati</taxon>
        <taxon>Actinomycetota</taxon>
        <taxon>Actinomycetes</taxon>
        <taxon>Streptosporangiales</taxon>
        <taxon>Thermomonosporaceae</taxon>
        <taxon>Actinomadura</taxon>
    </lineage>
</organism>
<feature type="domain" description="Cyclic nucleotide-binding" evidence="5">
    <location>
        <begin position="15"/>
        <end position="117"/>
    </location>
</feature>
<dbReference type="Proteomes" id="UP001597063">
    <property type="component" value="Unassembled WGS sequence"/>
</dbReference>
<feature type="compositionally biased region" description="Basic and acidic residues" evidence="4">
    <location>
        <begin position="245"/>
        <end position="255"/>
    </location>
</feature>
<dbReference type="InterPro" id="IPR012318">
    <property type="entry name" value="HTH_CRP"/>
</dbReference>
<dbReference type="InterPro" id="IPR014710">
    <property type="entry name" value="RmlC-like_jellyroll"/>
</dbReference>
<dbReference type="Gene3D" id="2.60.120.10">
    <property type="entry name" value="Jelly Rolls"/>
    <property type="match status" value="1"/>
</dbReference>
<dbReference type="InterPro" id="IPR018490">
    <property type="entry name" value="cNMP-bd_dom_sf"/>
</dbReference>
<dbReference type="PANTHER" id="PTHR24567:SF26">
    <property type="entry name" value="REGULATORY PROTEIN YEIL"/>
    <property type="match status" value="1"/>
</dbReference>
<proteinExistence type="predicted"/>
<dbReference type="Gene3D" id="1.10.10.10">
    <property type="entry name" value="Winged helix-like DNA-binding domain superfamily/Winged helix DNA-binding domain"/>
    <property type="match status" value="1"/>
</dbReference>
<sequence length="255" mass="27813">MTGPPRTGRSTLGPFLSLLRAEERRDLLEAGTVHGVAARSRIYAEGRRSAKVVVLLTAYVKVVRGTRDGERWIAYRGPGDILGELSLVDGLPHSATVRVVRAGRVAVLSYEAFDQVMRRYEGIRTALLRVVVHRLREADRSDGAAREPTLLRVARLLGRAEHGSGSGALDGTPFRYQHEIAEMLGVSRSSVVRALTELRRRGIVATGHGSIRVVRLESLDALLAASDEGAEAPDRPPAALPGPREAPESRRRDPR</sequence>
<reference evidence="8" key="1">
    <citation type="journal article" date="2019" name="Int. J. Syst. Evol. Microbiol.">
        <title>The Global Catalogue of Microorganisms (GCM) 10K type strain sequencing project: providing services to taxonomists for standard genome sequencing and annotation.</title>
        <authorList>
            <consortium name="The Broad Institute Genomics Platform"/>
            <consortium name="The Broad Institute Genome Sequencing Center for Infectious Disease"/>
            <person name="Wu L."/>
            <person name="Ma J."/>
        </authorList>
    </citation>
    <scope>NUCLEOTIDE SEQUENCE [LARGE SCALE GENOMIC DNA]</scope>
    <source>
        <strain evidence="8">JCM 9371</strain>
    </source>
</reference>
<dbReference type="Pfam" id="PF13545">
    <property type="entry name" value="HTH_Crp_2"/>
    <property type="match status" value="1"/>
</dbReference>
<dbReference type="PROSITE" id="PS50042">
    <property type="entry name" value="CNMP_BINDING_3"/>
    <property type="match status" value="1"/>
</dbReference>
<feature type="domain" description="HTH crp-type" evidence="6">
    <location>
        <begin position="147"/>
        <end position="217"/>
    </location>
</feature>
<dbReference type="CDD" id="cd00038">
    <property type="entry name" value="CAP_ED"/>
    <property type="match status" value="1"/>
</dbReference>
<dbReference type="PANTHER" id="PTHR24567">
    <property type="entry name" value="CRP FAMILY TRANSCRIPTIONAL REGULATORY PROTEIN"/>
    <property type="match status" value="1"/>
</dbReference>
<dbReference type="SMART" id="SM00100">
    <property type="entry name" value="cNMP"/>
    <property type="match status" value="1"/>
</dbReference>
<keyword evidence="1" id="KW-0805">Transcription regulation</keyword>
<dbReference type="SMART" id="SM00419">
    <property type="entry name" value="HTH_CRP"/>
    <property type="match status" value="1"/>
</dbReference>
<keyword evidence="2" id="KW-0238">DNA-binding</keyword>
<evidence type="ECO:0000259" key="6">
    <source>
        <dbReference type="PROSITE" id="PS51063"/>
    </source>
</evidence>
<feature type="region of interest" description="Disordered" evidence="4">
    <location>
        <begin position="227"/>
        <end position="255"/>
    </location>
</feature>
<comment type="caution">
    <text evidence="7">The sequence shown here is derived from an EMBL/GenBank/DDBJ whole genome shotgun (WGS) entry which is preliminary data.</text>
</comment>
<accession>A0ABW2XMX3</accession>
<evidence type="ECO:0000256" key="1">
    <source>
        <dbReference type="ARBA" id="ARBA00023015"/>
    </source>
</evidence>
<dbReference type="InterPro" id="IPR036388">
    <property type="entry name" value="WH-like_DNA-bd_sf"/>
</dbReference>
<dbReference type="InterPro" id="IPR050397">
    <property type="entry name" value="Env_Response_Regulators"/>
</dbReference>
<dbReference type="InterPro" id="IPR036390">
    <property type="entry name" value="WH_DNA-bd_sf"/>
</dbReference>
<dbReference type="SUPFAM" id="SSF46785">
    <property type="entry name" value="Winged helix' DNA-binding domain"/>
    <property type="match status" value="1"/>
</dbReference>
<gene>
    <name evidence="7" type="ORF">ACFQZM_25650</name>
</gene>
<keyword evidence="8" id="KW-1185">Reference proteome</keyword>
<evidence type="ECO:0000313" key="7">
    <source>
        <dbReference type="EMBL" id="MFD0687906.1"/>
    </source>
</evidence>
<dbReference type="Pfam" id="PF00027">
    <property type="entry name" value="cNMP_binding"/>
    <property type="match status" value="1"/>
</dbReference>
<dbReference type="PROSITE" id="PS51063">
    <property type="entry name" value="HTH_CRP_2"/>
    <property type="match status" value="1"/>
</dbReference>
<name>A0ABW2XMX3_9ACTN</name>
<evidence type="ECO:0000259" key="5">
    <source>
        <dbReference type="PROSITE" id="PS50042"/>
    </source>
</evidence>
<dbReference type="RefSeq" id="WP_165503171.1">
    <property type="nucleotide sequence ID" value="NZ_CAACUY010000193.1"/>
</dbReference>
<keyword evidence="3" id="KW-0804">Transcription</keyword>
<evidence type="ECO:0000313" key="8">
    <source>
        <dbReference type="Proteomes" id="UP001597063"/>
    </source>
</evidence>